<gene>
    <name evidence="1" type="ORF">SDC9_178869</name>
</gene>
<evidence type="ECO:0000313" key="1">
    <source>
        <dbReference type="EMBL" id="MPN31395.1"/>
    </source>
</evidence>
<protein>
    <submittedName>
        <fullName evidence="1">Uncharacterized protein</fullName>
    </submittedName>
</protein>
<reference evidence="1" key="1">
    <citation type="submission" date="2019-08" db="EMBL/GenBank/DDBJ databases">
        <authorList>
            <person name="Kucharzyk K."/>
            <person name="Murdoch R.W."/>
            <person name="Higgins S."/>
            <person name="Loffler F."/>
        </authorList>
    </citation>
    <scope>NUCLEOTIDE SEQUENCE</scope>
</reference>
<name>A0A645GX59_9ZZZZ</name>
<comment type="caution">
    <text evidence="1">The sequence shown here is derived from an EMBL/GenBank/DDBJ whole genome shotgun (WGS) entry which is preliminary data.</text>
</comment>
<organism evidence="1">
    <name type="scientific">bioreactor metagenome</name>
    <dbReference type="NCBI Taxonomy" id="1076179"/>
    <lineage>
        <taxon>unclassified sequences</taxon>
        <taxon>metagenomes</taxon>
        <taxon>ecological metagenomes</taxon>
    </lineage>
</organism>
<accession>A0A645GX59</accession>
<dbReference type="AlphaFoldDB" id="A0A645GX59"/>
<sequence length="51" mass="6010">MYINNDDIGKWMERQSKKLNEKGKDLKSFINTDKGFDNGEKLLDNQDLTFI</sequence>
<proteinExistence type="predicted"/>
<dbReference type="EMBL" id="VSSQ01082906">
    <property type="protein sequence ID" value="MPN31395.1"/>
    <property type="molecule type" value="Genomic_DNA"/>
</dbReference>